<dbReference type="AlphaFoldDB" id="A0AAJ7FN31"/>
<keyword evidence="2" id="KW-1185">Reference proteome</keyword>
<evidence type="ECO:0000313" key="2">
    <source>
        <dbReference type="Proteomes" id="UP000694920"/>
    </source>
</evidence>
<reference evidence="3" key="1">
    <citation type="submission" date="2025-08" db="UniProtKB">
        <authorList>
            <consortium name="RefSeq"/>
        </authorList>
    </citation>
    <scope>IDENTIFICATION</scope>
</reference>
<feature type="region of interest" description="Disordered" evidence="1">
    <location>
        <begin position="121"/>
        <end position="158"/>
    </location>
</feature>
<dbReference type="GeneID" id="107269976"/>
<dbReference type="Proteomes" id="UP000694920">
    <property type="component" value="Unplaced"/>
</dbReference>
<name>A0AAJ7FN31_CEPCN</name>
<feature type="compositionally biased region" description="Polar residues" evidence="1">
    <location>
        <begin position="122"/>
        <end position="131"/>
    </location>
</feature>
<gene>
    <name evidence="3" type="primary">LOC107269976</name>
</gene>
<sequence>MGFKWFRARMRMNRMPSHSSAVAGSYKPMSQFDCDLIIPNNNGTTLGSVPMPILNNPMAGLNNSDVEDGFMRKFSKSMNDLITQEDIYTRVEVATPKPVVKSHKAEYRRKKAQAPVPKMLNKLNQPENNGAQVLDNKNRGTYVTIDKPRSSQESDIEI</sequence>
<protein>
    <submittedName>
        <fullName evidence="3">Uncharacterized protein LOC107269976 isoform X2</fullName>
    </submittedName>
</protein>
<proteinExistence type="predicted"/>
<evidence type="ECO:0000313" key="3">
    <source>
        <dbReference type="RefSeq" id="XP_015599971.1"/>
    </source>
</evidence>
<organism evidence="2 3">
    <name type="scientific">Cephus cinctus</name>
    <name type="common">Wheat stem sawfly</name>
    <dbReference type="NCBI Taxonomy" id="211228"/>
    <lineage>
        <taxon>Eukaryota</taxon>
        <taxon>Metazoa</taxon>
        <taxon>Ecdysozoa</taxon>
        <taxon>Arthropoda</taxon>
        <taxon>Hexapoda</taxon>
        <taxon>Insecta</taxon>
        <taxon>Pterygota</taxon>
        <taxon>Neoptera</taxon>
        <taxon>Endopterygota</taxon>
        <taxon>Hymenoptera</taxon>
        <taxon>Cephoidea</taxon>
        <taxon>Cephidae</taxon>
        <taxon>Cephus</taxon>
    </lineage>
</organism>
<evidence type="ECO:0000256" key="1">
    <source>
        <dbReference type="SAM" id="MobiDB-lite"/>
    </source>
</evidence>
<accession>A0AAJ7FN31</accession>
<dbReference type="RefSeq" id="XP_015599971.1">
    <property type="nucleotide sequence ID" value="XM_015744485.2"/>
</dbReference>